<reference evidence="7 8" key="1">
    <citation type="submission" date="2017-10" db="EMBL/GenBank/DDBJ databases">
        <title>Complete genome sequence of Paracoccus yeei TT13 isolated from human skin.</title>
        <authorList>
            <person name="Lee K."/>
            <person name="Lim J.Y."/>
            <person name="Hwang I."/>
        </authorList>
    </citation>
    <scope>NUCLEOTIDE SEQUENCE [LARGE SCALE GENOMIC DNA]</scope>
    <source>
        <strain evidence="7 8">TT13</strain>
    </source>
</reference>
<dbReference type="SUPFAM" id="SSF102712">
    <property type="entry name" value="JAB1/MPN domain"/>
    <property type="match status" value="1"/>
</dbReference>
<evidence type="ECO:0000256" key="5">
    <source>
        <dbReference type="ARBA" id="ARBA00023049"/>
    </source>
</evidence>
<keyword evidence="1" id="KW-0645">Protease</keyword>
<dbReference type="GeneID" id="78897453"/>
<dbReference type="GO" id="GO:0008237">
    <property type="term" value="F:metallopeptidase activity"/>
    <property type="evidence" value="ECO:0007669"/>
    <property type="project" value="UniProtKB-KW"/>
</dbReference>
<keyword evidence="5" id="KW-0482">Metalloprotease</keyword>
<organism evidence="7 8">
    <name type="scientific">Paracoccus yeei</name>
    <dbReference type="NCBI Taxonomy" id="147645"/>
    <lineage>
        <taxon>Bacteria</taxon>
        <taxon>Pseudomonadati</taxon>
        <taxon>Pseudomonadota</taxon>
        <taxon>Alphaproteobacteria</taxon>
        <taxon>Rhodobacterales</taxon>
        <taxon>Paracoccaceae</taxon>
        <taxon>Paracoccus</taxon>
    </lineage>
</organism>
<evidence type="ECO:0000256" key="3">
    <source>
        <dbReference type="ARBA" id="ARBA00022801"/>
    </source>
</evidence>
<evidence type="ECO:0000313" key="8">
    <source>
        <dbReference type="Proteomes" id="UP000229314"/>
    </source>
</evidence>
<dbReference type="Proteomes" id="UP000229314">
    <property type="component" value="Chromosome"/>
</dbReference>
<dbReference type="EMBL" id="CP024422">
    <property type="protein sequence ID" value="ATQ55614.1"/>
    <property type="molecule type" value="Genomic_DNA"/>
</dbReference>
<keyword evidence="3" id="KW-0378">Hydrolase</keyword>
<evidence type="ECO:0000256" key="1">
    <source>
        <dbReference type="ARBA" id="ARBA00022670"/>
    </source>
</evidence>
<evidence type="ECO:0000256" key="2">
    <source>
        <dbReference type="ARBA" id="ARBA00022723"/>
    </source>
</evidence>
<keyword evidence="2" id="KW-0479">Metal-binding</keyword>
<keyword evidence="4" id="KW-0862">Zinc</keyword>
<sequence length="156" mass="17450">MKIALAADQTGSLIAALKHAGVKEIGGQLFGEQLAPSDFRVTELTVQSRPGTFARFIVDLLQAARDAVRFFDRTEHRYMRYNYIGEWHSHPSFAVQPSCTDVATMRDLVRDSQFVGTFAVLMIVRLDTETLTAGAWVFDPQGGERTVSLEIELEQQ</sequence>
<protein>
    <recommendedName>
        <fullName evidence="6">JAB domain-containing protein</fullName>
    </recommendedName>
</protein>
<dbReference type="AlphaFoldDB" id="A0A2D2BZC7"/>
<dbReference type="Gene3D" id="3.40.140.10">
    <property type="entry name" value="Cytidine Deaminase, domain 2"/>
    <property type="match status" value="1"/>
</dbReference>
<proteinExistence type="predicted"/>
<dbReference type="RefSeq" id="WP_099648671.1">
    <property type="nucleotide sequence ID" value="NZ_CAJGAB010000002.1"/>
</dbReference>
<dbReference type="GO" id="GO:0046872">
    <property type="term" value="F:metal ion binding"/>
    <property type="evidence" value="ECO:0007669"/>
    <property type="project" value="UniProtKB-KW"/>
</dbReference>
<dbReference type="Pfam" id="PF14464">
    <property type="entry name" value="Prok-JAB"/>
    <property type="match status" value="1"/>
</dbReference>
<evidence type="ECO:0000259" key="6">
    <source>
        <dbReference type="Pfam" id="PF14464"/>
    </source>
</evidence>
<gene>
    <name evidence="7" type="ORF">PYTT13_07180</name>
</gene>
<name>A0A2D2BZC7_9RHOB</name>
<dbReference type="GO" id="GO:0006508">
    <property type="term" value="P:proteolysis"/>
    <property type="evidence" value="ECO:0007669"/>
    <property type="project" value="UniProtKB-KW"/>
</dbReference>
<feature type="domain" description="JAB" evidence="6">
    <location>
        <begin position="12"/>
        <end position="126"/>
    </location>
</feature>
<dbReference type="InterPro" id="IPR028090">
    <property type="entry name" value="JAB_dom_prok"/>
</dbReference>
<accession>A0A2D2BZC7</accession>
<evidence type="ECO:0000313" key="7">
    <source>
        <dbReference type="EMBL" id="ATQ55614.1"/>
    </source>
</evidence>
<evidence type="ECO:0000256" key="4">
    <source>
        <dbReference type="ARBA" id="ARBA00022833"/>
    </source>
</evidence>